<comment type="similarity">
    <text evidence="10">Belongs to the complex I subunit 5 family.</text>
</comment>
<sequence>MLIMFTYMLFMFTSWFFLLTLIIFFKSKLIMLEWMIYSYNSMKFSFLIYLDFYSMMFLMLVSLISMIVLIYSIYYMEGDKFMNRFIILVILFVISMYLMILSPSFLTILLGWDGLGLISYCLIIYYQNEKAYNAGMLTIFSNRIGDVGILLMITMGMMFGSWNLMVYKFNLLMLILLMLVAFTKSAQIPFTLWLPAAMMAPTPVSSLVHSSTLVTAGVYLLIRYNKFLFLDYFNKYILLISSLTMFMAGLIANYEYDFKKIIALSTLSQLSLMMSILSLGFWEMAFFHLVIHALFKSLMFLCVGSFIHNFNSSQDIRCYGGVMYIYPFKTMVLIFSLLCLMGFPFMSGYFSKDMIMELIFLNKMNLISMMLLIFSTIFTVSYSIRLIMFILFSKKNYYVNLIKKESILVNFCMFILLMTIFFMGYLYFKIFNLNYLILLTLNMKIMVMKLIFFGILIGQFFYFNSFKMNKMGNFMSTMFYIEKIYQYYDIPLNLIMLYENIHEKNLFEFKIKFIKLKFYLFKYKLNEYNFLSMLLTNLLMMLIFIILI</sequence>
<geneLocation type="mitochondrion" evidence="13"/>
<keyword evidence="10" id="KW-0830">Ubiquinone</keyword>
<evidence type="ECO:0000259" key="11">
    <source>
        <dbReference type="Pfam" id="PF00361"/>
    </source>
</evidence>
<dbReference type="GO" id="GO:0016020">
    <property type="term" value="C:membrane"/>
    <property type="evidence" value="ECO:0007669"/>
    <property type="project" value="UniProtKB-SubCell"/>
</dbReference>
<feature type="transmembrane region" description="Helical" evidence="10">
    <location>
        <begin position="407"/>
        <end position="428"/>
    </location>
</feature>
<feature type="domain" description="NADH-Ubiquinone oxidoreductase (complex I) chain 5 N-terminal" evidence="12">
    <location>
        <begin position="39"/>
        <end position="85"/>
    </location>
</feature>
<feature type="transmembrane region" description="Helical" evidence="10">
    <location>
        <begin position="261"/>
        <end position="279"/>
    </location>
</feature>
<dbReference type="Pfam" id="PF00662">
    <property type="entry name" value="Proton_antipo_N"/>
    <property type="match status" value="1"/>
</dbReference>
<gene>
    <name evidence="13" type="primary">ND5</name>
</gene>
<keyword evidence="10" id="KW-0813">Transport</keyword>
<evidence type="ECO:0000256" key="5">
    <source>
        <dbReference type="ARBA" id="ARBA00022692"/>
    </source>
</evidence>
<evidence type="ECO:0000313" key="13">
    <source>
        <dbReference type="EMBL" id="QNO34136.1"/>
    </source>
</evidence>
<feature type="transmembrane region" description="Helical" evidence="10">
    <location>
        <begin position="434"/>
        <end position="463"/>
    </location>
</feature>
<protein>
    <recommendedName>
        <fullName evidence="4 10">NADH-ubiquinone oxidoreductase chain 5</fullName>
        <ecNumber evidence="3 10">7.1.1.2</ecNumber>
    </recommendedName>
</protein>
<comment type="function">
    <text evidence="1">Core subunit of the mitochondrial membrane respiratory chain NADH dehydrogenase (Complex I) that is believed to belong to the minimal assembly required for catalysis. Complex I functions in the transfer of electrons from NADH to the respiratory chain. The immediate electron acceptor for the enzyme is believed to be ubiquinone.</text>
</comment>
<evidence type="ECO:0000256" key="3">
    <source>
        <dbReference type="ARBA" id="ARBA00012944"/>
    </source>
</evidence>
<keyword evidence="6" id="KW-0249">Electron transport</keyword>
<keyword evidence="7 10" id="KW-1133">Transmembrane helix</keyword>
<feature type="transmembrane region" description="Helical" evidence="10">
    <location>
        <begin position="236"/>
        <end position="254"/>
    </location>
</feature>
<accession>A0A7G9XFH8</accession>
<keyword evidence="10" id="KW-0520">NAD</keyword>
<feature type="transmembrane region" description="Helical" evidence="10">
    <location>
        <begin position="328"/>
        <end position="346"/>
    </location>
</feature>
<evidence type="ECO:0000256" key="9">
    <source>
        <dbReference type="ARBA" id="ARBA00049551"/>
    </source>
</evidence>
<feature type="transmembrane region" description="Helical" evidence="10">
    <location>
        <begin position="171"/>
        <end position="194"/>
    </location>
</feature>
<dbReference type="GO" id="GO:0003954">
    <property type="term" value="F:NADH dehydrogenase activity"/>
    <property type="evidence" value="ECO:0007669"/>
    <property type="project" value="TreeGrafter"/>
</dbReference>
<comment type="function">
    <text evidence="10">Core subunit of the mitochondrial membrane respiratory chain NADH dehydrogenase (Complex I) which catalyzes electron transfer from NADH through the respiratory chain, using ubiquinone as an electron acceptor. Essential for the catalytic activity and assembly of complex I.</text>
</comment>
<feature type="domain" description="NADH:quinone oxidoreductase/Mrp antiporter transmembrane" evidence="11">
    <location>
        <begin position="103"/>
        <end position="378"/>
    </location>
</feature>
<feature type="transmembrane region" description="Helical" evidence="10">
    <location>
        <begin position="81"/>
        <end position="100"/>
    </location>
</feature>
<feature type="transmembrane region" description="Helical" evidence="10">
    <location>
        <begin position="528"/>
        <end position="547"/>
    </location>
</feature>
<feature type="transmembrane region" description="Helical" evidence="10">
    <location>
        <begin position="106"/>
        <end position="126"/>
    </location>
</feature>
<dbReference type="PANTHER" id="PTHR42829:SF2">
    <property type="entry name" value="NADH-UBIQUINONE OXIDOREDUCTASE CHAIN 5"/>
    <property type="match status" value="1"/>
</dbReference>
<comment type="subcellular location">
    <subcellularLocation>
        <location evidence="2">Membrane</location>
        <topology evidence="2">Multi-pass membrane protein</topology>
    </subcellularLocation>
</comment>
<feature type="transmembrane region" description="Helical" evidence="10">
    <location>
        <begin position="285"/>
        <end position="307"/>
    </location>
</feature>
<dbReference type="AlphaFoldDB" id="A0A7G9XFH8"/>
<dbReference type="InterPro" id="IPR001516">
    <property type="entry name" value="Proton_antipo_N"/>
</dbReference>
<evidence type="ECO:0000256" key="7">
    <source>
        <dbReference type="ARBA" id="ARBA00022989"/>
    </source>
</evidence>
<dbReference type="PANTHER" id="PTHR42829">
    <property type="entry name" value="NADH-UBIQUINONE OXIDOREDUCTASE CHAIN 5"/>
    <property type="match status" value="1"/>
</dbReference>
<dbReference type="InterPro" id="IPR003945">
    <property type="entry name" value="NU5C-like"/>
</dbReference>
<feature type="transmembrane region" description="Helical" evidence="10">
    <location>
        <begin position="7"/>
        <end position="26"/>
    </location>
</feature>
<keyword evidence="5 10" id="KW-0812">Transmembrane</keyword>
<evidence type="ECO:0000256" key="2">
    <source>
        <dbReference type="ARBA" id="ARBA00004141"/>
    </source>
</evidence>
<evidence type="ECO:0000259" key="12">
    <source>
        <dbReference type="Pfam" id="PF00662"/>
    </source>
</evidence>
<dbReference type="InterPro" id="IPR001750">
    <property type="entry name" value="ND/Mrp_TM"/>
</dbReference>
<feature type="transmembrane region" description="Helical" evidence="10">
    <location>
        <begin position="206"/>
        <end position="224"/>
    </location>
</feature>
<feature type="transmembrane region" description="Helical" evidence="10">
    <location>
        <begin position="46"/>
        <end position="74"/>
    </location>
</feature>
<feature type="transmembrane region" description="Helical" evidence="10">
    <location>
        <begin position="366"/>
        <end position="387"/>
    </location>
</feature>
<dbReference type="EMBL" id="MT849323">
    <property type="protein sequence ID" value="QNO34136.1"/>
    <property type="molecule type" value="Genomic_DNA"/>
</dbReference>
<feature type="transmembrane region" description="Helical" evidence="10">
    <location>
        <begin position="147"/>
        <end position="165"/>
    </location>
</feature>
<evidence type="ECO:0000256" key="8">
    <source>
        <dbReference type="ARBA" id="ARBA00023136"/>
    </source>
</evidence>
<comment type="catalytic activity">
    <reaction evidence="9 10">
        <text>a ubiquinone + NADH + 5 H(+)(in) = a ubiquinol + NAD(+) + 4 H(+)(out)</text>
        <dbReference type="Rhea" id="RHEA:29091"/>
        <dbReference type="Rhea" id="RHEA-COMP:9565"/>
        <dbReference type="Rhea" id="RHEA-COMP:9566"/>
        <dbReference type="ChEBI" id="CHEBI:15378"/>
        <dbReference type="ChEBI" id="CHEBI:16389"/>
        <dbReference type="ChEBI" id="CHEBI:17976"/>
        <dbReference type="ChEBI" id="CHEBI:57540"/>
        <dbReference type="ChEBI" id="CHEBI:57945"/>
        <dbReference type="EC" id="7.1.1.2"/>
    </reaction>
</comment>
<organism evidence="13">
    <name type="scientific">Osmia pedicornis</name>
    <dbReference type="NCBI Taxonomy" id="124293"/>
    <lineage>
        <taxon>Eukaryota</taxon>
        <taxon>Metazoa</taxon>
        <taxon>Ecdysozoa</taxon>
        <taxon>Arthropoda</taxon>
        <taxon>Hexapoda</taxon>
        <taxon>Insecta</taxon>
        <taxon>Pterygota</taxon>
        <taxon>Neoptera</taxon>
        <taxon>Endopterygota</taxon>
        <taxon>Hymenoptera</taxon>
        <taxon>Apocrita</taxon>
        <taxon>Aculeata</taxon>
        <taxon>Apoidea</taxon>
        <taxon>Anthophila</taxon>
        <taxon>Megachilidae</taxon>
        <taxon>Megachilinae</taxon>
        <taxon>Osmia</taxon>
    </lineage>
</organism>
<evidence type="ECO:0000256" key="6">
    <source>
        <dbReference type="ARBA" id="ARBA00022982"/>
    </source>
</evidence>
<evidence type="ECO:0000256" key="10">
    <source>
        <dbReference type="RuleBase" id="RU003404"/>
    </source>
</evidence>
<keyword evidence="8 10" id="KW-0472">Membrane</keyword>
<proteinExistence type="inferred from homology"/>
<name>A0A7G9XFH8_9HYME</name>
<evidence type="ECO:0000256" key="1">
    <source>
        <dbReference type="ARBA" id="ARBA00003257"/>
    </source>
</evidence>
<dbReference type="Pfam" id="PF00361">
    <property type="entry name" value="Proton_antipo_M"/>
    <property type="match status" value="1"/>
</dbReference>
<dbReference type="GO" id="GO:0042773">
    <property type="term" value="P:ATP synthesis coupled electron transport"/>
    <property type="evidence" value="ECO:0007669"/>
    <property type="project" value="InterPro"/>
</dbReference>
<dbReference type="EC" id="7.1.1.2" evidence="3 10"/>
<reference evidence="13" key="1">
    <citation type="submission" date="2020-08" db="EMBL/GenBank/DDBJ databases">
        <title>Mitochondrial genome of the Mason Bee, Osmia pedicornis (Hymenopetra: Megachilidae).</title>
        <authorList>
            <person name="Yoon H.J."/>
            <person name="Park J.S."/>
            <person name="Jeong S.Y."/>
            <person name="Lee K.Y."/>
            <person name="Kim I."/>
        </authorList>
    </citation>
    <scope>NUCLEOTIDE SEQUENCE</scope>
</reference>
<keyword evidence="10 13" id="KW-0496">Mitochondrion</keyword>
<dbReference type="GO" id="GO:0015990">
    <property type="term" value="P:electron transport coupled proton transport"/>
    <property type="evidence" value="ECO:0007669"/>
    <property type="project" value="TreeGrafter"/>
</dbReference>
<evidence type="ECO:0000256" key="4">
    <source>
        <dbReference type="ARBA" id="ARBA00021096"/>
    </source>
</evidence>
<dbReference type="GO" id="GO:0008137">
    <property type="term" value="F:NADH dehydrogenase (ubiquinone) activity"/>
    <property type="evidence" value="ECO:0007669"/>
    <property type="project" value="UniProtKB-EC"/>
</dbReference>
<dbReference type="PRINTS" id="PR01434">
    <property type="entry name" value="NADHDHGNASE5"/>
</dbReference>